<comment type="function">
    <text evidence="4">Binds specifically to cytosolic chaperonin (c-CPN) and transfers target proteins to it. Binds to nascent polypeptide chain and promotes folding in an environment in which there are many competing pathways for nonnative proteins.</text>
</comment>
<evidence type="ECO:0000313" key="6">
    <source>
        <dbReference type="EMBL" id="ODV68314.1"/>
    </source>
</evidence>
<accession>A0A1E4RM23</accession>
<keyword evidence="2" id="KW-0143">Chaperone</keyword>
<evidence type="ECO:0000313" key="7">
    <source>
        <dbReference type="Proteomes" id="UP000095085"/>
    </source>
</evidence>
<dbReference type="InterPro" id="IPR039156">
    <property type="entry name" value="PHAF1/BROMI"/>
</dbReference>
<dbReference type="GO" id="GO:0051082">
    <property type="term" value="F:unfolded protein binding"/>
    <property type="evidence" value="ECO:0007669"/>
    <property type="project" value="InterPro"/>
</dbReference>
<gene>
    <name evidence="6" type="ORF">HYPBUDRAFT_9817</name>
</gene>
<dbReference type="PANTHER" id="PTHR13465">
    <property type="entry name" value="UPF0183 PROTEIN"/>
    <property type="match status" value="1"/>
</dbReference>
<dbReference type="Pfam" id="PF03676">
    <property type="entry name" value="PHAF1"/>
    <property type="match status" value="2"/>
</dbReference>
<dbReference type="RefSeq" id="XP_020077381.1">
    <property type="nucleotide sequence ID" value="XM_020224009.1"/>
</dbReference>
<dbReference type="InterPro" id="IPR009053">
    <property type="entry name" value="Prefoldin"/>
</dbReference>
<dbReference type="GO" id="GO:0043001">
    <property type="term" value="P:Golgi to plasma membrane protein transport"/>
    <property type="evidence" value="ECO:0007669"/>
    <property type="project" value="TreeGrafter"/>
</dbReference>
<evidence type="ECO:0000256" key="1">
    <source>
        <dbReference type="ARBA" id="ARBA00008045"/>
    </source>
</evidence>
<organism evidence="6 7">
    <name type="scientific">Hyphopichia burtonii NRRL Y-1933</name>
    <dbReference type="NCBI Taxonomy" id="984485"/>
    <lineage>
        <taxon>Eukaryota</taxon>
        <taxon>Fungi</taxon>
        <taxon>Dikarya</taxon>
        <taxon>Ascomycota</taxon>
        <taxon>Saccharomycotina</taxon>
        <taxon>Pichiomycetes</taxon>
        <taxon>Debaryomycetaceae</taxon>
        <taxon>Hyphopichia</taxon>
    </lineage>
</organism>
<feature type="coiled-coil region" evidence="5">
    <location>
        <begin position="536"/>
        <end position="574"/>
    </location>
</feature>
<dbReference type="GO" id="GO:0016272">
    <property type="term" value="C:prefoldin complex"/>
    <property type="evidence" value="ECO:0007669"/>
    <property type="project" value="InterPro"/>
</dbReference>
<dbReference type="GeneID" id="30998558"/>
<reference evidence="7" key="1">
    <citation type="submission" date="2016-05" db="EMBL/GenBank/DDBJ databases">
        <title>Comparative genomics of biotechnologically important yeasts.</title>
        <authorList>
            <consortium name="DOE Joint Genome Institute"/>
            <person name="Riley R."/>
            <person name="Haridas S."/>
            <person name="Wolfe K.H."/>
            <person name="Lopes M.R."/>
            <person name="Hittinger C.T."/>
            <person name="Goker M."/>
            <person name="Salamov A."/>
            <person name="Wisecaver J."/>
            <person name="Long T.M."/>
            <person name="Aerts A.L."/>
            <person name="Barry K."/>
            <person name="Choi C."/>
            <person name="Clum A."/>
            <person name="Coughlan A.Y."/>
            <person name="Deshpande S."/>
            <person name="Douglass A.P."/>
            <person name="Hanson S.J."/>
            <person name="Klenk H.-P."/>
            <person name="Labutti K."/>
            <person name="Lapidus A."/>
            <person name="Lindquist E."/>
            <person name="Lipzen A."/>
            <person name="Meier-Kolthoff J.P."/>
            <person name="Ohm R.A."/>
            <person name="Otillar R.P."/>
            <person name="Pangilinan J."/>
            <person name="Peng Y."/>
            <person name="Rokas A."/>
            <person name="Rosa C.A."/>
            <person name="Scheuner C."/>
            <person name="Sibirny A.A."/>
            <person name="Slot J.C."/>
            <person name="Stielow J.B."/>
            <person name="Sun H."/>
            <person name="Kurtzman C.P."/>
            <person name="Blackwell M."/>
            <person name="Grigoriev I.V."/>
            <person name="Jeffries T.W."/>
        </authorList>
    </citation>
    <scope>NUCLEOTIDE SEQUENCE [LARGE SCALE GENOMIC DNA]</scope>
    <source>
        <strain evidence="7">NRRL Y-1933</strain>
    </source>
</reference>
<keyword evidence="5" id="KW-0175">Coiled coil</keyword>
<dbReference type="Proteomes" id="UP000095085">
    <property type="component" value="Unassembled WGS sequence"/>
</dbReference>
<sequence>MVSATTPVQSANMNASIVPGDGVADLKLGQSLYEVVNHFTKLNQQLKISYSSKEYLDNPILVTIPNYGIRLMFDNYSKQSLILIEATDFNHSKFSYNGHLLNEIIINQLYDSVNSTPDKPIYKTDKSVIIPNLKQIYNKTFGPTYPGKLNYSKQIYTLSYPGISFNFKIELNDLLSKVRDLTDDSTILSKLINWNKASDIPAINLAIFKGDNYSEFHEKLLEKKSKPIVDFNNSDEKDGIKVLKVLPNHRIKLIFNSGSDHIIEIGKTTQQDILTILGPPDDYFNKFDSRLLIHNHLKNLHFPNNSNLGNNDNSIYKFHNYFNHGLDFLYDLKSNQNNNTGILTKVIIHNGGITESLDFMRWNKCNWELNICDKTIDSSTYFNQIPPKVFQKLNDTKNPVLPSDIKPVLLNRNESEFIDDDLEVIQSDDLLKDPTQTNSISSDQSNNHRTWGQSKLYGFNGCILEKNTATEVSWEDQQKINKFSSLITQKDELSDLVGKYKTEKEYIEDLSMEIELLDEDEKIQYKVGEVFVFMKAEKATSRIEKENEKLDLKINEFNDQIDEIDEKLNTLKKSLYAKFGNNINLER</sequence>
<name>A0A1E4RM23_9ASCO</name>
<dbReference type="SUPFAM" id="SSF46579">
    <property type="entry name" value="Prefoldin"/>
    <property type="match status" value="1"/>
</dbReference>
<comment type="similarity">
    <text evidence="1">Belongs to the prefoldin subunit beta family.</text>
</comment>
<dbReference type="GO" id="GO:0005802">
    <property type="term" value="C:trans-Golgi network"/>
    <property type="evidence" value="ECO:0007669"/>
    <property type="project" value="TreeGrafter"/>
</dbReference>
<dbReference type="EMBL" id="KV454539">
    <property type="protein sequence ID" value="ODV68314.1"/>
    <property type="molecule type" value="Genomic_DNA"/>
</dbReference>
<dbReference type="InterPro" id="IPR005373">
    <property type="entry name" value="PHAF1"/>
</dbReference>
<dbReference type="Gene3D" id="1.10.287.370">
    <property type="match status" value="1"/>
</dbReference>
<comment type="similarity">
    <text evidence="3">Belongs to the PHAF1 family.</text>
</comment>
<dbReference type="Pfam" id="PF01920">
    <property type="entry name" value="Prefoldin_2"/>
    <property type="match status" value="1"/>
</dbReference>
<keyword evidence="7" id="KW-1185">Reference proteome</keyword>
<dbReference type="PANTHER" id="PTHR13465:SF2">
    <property type="entry name" value="PHAGOSOME ASSEMBLY FACTOR 1"/>
    <property type="match status" value="1"/>
</dbReference>
<dbReference type="AlphaFoldDB" id="A0A1E4RM23"/>
<evidence type="ECO:0000256" key="4">
    <source>
        <dbReference type="ARBA" id="ARBA00024667"/>
    </source>
</evidence>
<proteinExistence type="inferred from homology"/>
<dbReference type="InterPro" id="IPR002777">
    <property type="entry name" value="PFD_beta-like"/>
</dbReference>
<dbReference type="STRING" id="984485.A0A1E4RM23"/>
<dbReference type="CDD" id="cd23165">
    <property type="entry name" value="Prefoldin_4"/>
    <property type="match status" value="1"/>
</dbReference>
<dbReference type="FunFam" id="1.10.287.370:FF:000005">
    <property type="entry name" value="Prefoldin subunit 4"/>
    <property type="match status" value="1"/>
</dbReference>
<evidence type="ECO:0000256" key="5">
    <source>
        <dbReference type="SAM" id="Coils"/>
    </source>
</evidence>
<protein>
    <submittedName>
        <fullName evidence="6">Uncharacterized protein</fullName>
    </submittedName>
</protein>
<evidence type="ECO:0000256" key="2">
    <source>
        <dbReference type="ARBA" id="ARBA00023186"/>
    </source>
</evidence>
<evidence type="ECO:0000256" key="3">
    <source>
        <dbReference type="ARBA" id="ARBA00024339"/>
    </source>
</evidence>
<dbReference type="OrthoDB" id="411211at2759"/>
<dbReference type="GO" id="GO:0006457">
    <property type="term" value="P:protein folding"/>
    <property type="evidence" value="ECO:0007669"/>
    <property type="project" value="InterPro"/>
</dbReference>